<dbReference type="GO" id="GO:0035251">
    <property type="term" value="F:UDP-glucosyltransferase activity"/>
    <property type="evidence" value="ECO:0007669"/>
    <property type="project" value="InterPro"/>
</dbReference>
<dbReference type="CDD" id="cd03784">
    <property type="entry name" value="GT1_Gtf-like"/>
    <property type="match status" value="1"/>
</dbReference>
<evidence type="ECO:0000256" key="2">
    <source>
        <dbReference type="ARBA" id="ARBA00022679"/>
    </source>
</evidence>
<reference evidence="6" key="2">
    <citation type="journal article" date="2017" name="Nat. Plants">
        <title>The Aegilops tauschii genome reveals multiple impacts of transposons.</title>
        <authorList>
            <person name="Zhao G."/>
            <person name="Zou C."/>
            <person name="Li K."/>
            <person name="Wang K."/>
            <person name="Li T."/>
            <person name="Gao L."/>
            <person name="Zhang X."/>
            <person name="Wang H."/>
            <person name="Yang Z."/>
            <person name="Liu X."/>
            <person name="Jiang W."/>
            <person name="Mao L."/>
            <person name="Kong X."/>
            <person name="Jiao Y."/>
            <person name="Jia J."/>
        </authorList>
    </citation>
    <scope>NUCLEOTIDE SEQUENCE [LARGE SCALE GENOMIC DNA]</scope>
    <source>
        <strain evidence="6">cv. AL8/78</strain>
    </source>
</reference>
<sequence length="518" mass="56197">MAETGEATATARSSSPLHVVVFPWLAFGHIIPYMELSEQLARRGHAVTFVSTPRNLARLRPVPEGLRPRVRLLPLPMPTVDGLPDGAESTADVPPEKGDLLKAAFDGLAAPFAGFLAGACAGDGGEGEGATGFGKKPDWIFVDFAHHWLPRIAEQHKVRLCHGDRVGSTSGHAVRGSNAPCCVQVPCALFSIFPAVFIAFAGTKAVNEARPRVTAEDLTAQPPWIPFPTPIAHRLYEAEQMVYVFRPNASGVCDAFRFWETERQCPLFILRSCREVDGALCPLIADLFGKPLALSGLLAPYDAARAAQEAGGEGDDEETASLMRWLDEQPARSVLYVAFGSEAPLTPDNVRELAAGLELSGARFLWALRETSAPLLPDDGFQERVAGRGVVRAGWVPQVRVLAHGAVGAFLTHAGWSSLMESFLFGHPLAMLPLFADQGLTARVMAARGVGLEVPRDGRDGSFGRADLASTVRRVMAREDEEGRALARNAREFQEMLCDRAKQEEYVDELVEHLRRLP</sequence>
<evidence type="ECO:0000256" key="1">
    <source>
        <dbReference type="ARBA" id="ARBA00009995"/>
    </source>
</evidence>
<keyword evidence="3" id="KW-0328">Glycosyltransferase</keyword>
<dbReference type="InterPro" id="IPR002213">
    <property type="entry name" value="UDP_glucos_trans"/>
</dbReference>
<dbReference type="InterPro" id="IPR035595">
    <property type="entry name" value="UDP_glycos_trans_CS"/>
</dbReference>
<name>A0A453LHJ6_AEGTS</name>
<dbReference type="AlphaFoldDB" id="A0A453LHJ6"/>
<dbReference type="Proteomes" id="UP000015105">
    <property type="component" value="Chromosome 5D"/>
</dbReference>
<keyword evidence="2 3" id="KW-0808">Transferase</keyword>
<dbReference type="EC" id="2.4.1.-" evidence="4"/>
<comment type="similarity">
    <text evidence="1 3">Belongs to the UDP-glycosyltransferase family.</text>
</comment>
<dbReference type="PROSITE" id="PS00375">
    <property type="entry name" value="UDPGT"/>
    <property type="match status" value="1"/>
</dbReference>
<dbReference type="PANTHER" id="PTHR48049:SF71">
    <property type="entry name" value="OS03G0757000 PROTEIN"/>
    <property type="match status" value="1"/>
</dbReference>
<dbReference type="PANTHER" id="PTHR48049">
    <property type="entry name" value="GLYCOSYLTRANSFERASE"/>
    <property type="match status" value="1"/>
</dbReference>
<reference evidence="5" key="3">
    <citation type="journal article" date="2017" name="Nature">
        <title>Genome sequence of the progenitor of the wheat D genome Aegilops tauschii.</title>
        <authorList>
            <person name="Luo M.C."/>
            <person name="Gu Y.Q."/>
            <person name="Puiu D."/>
            <person name="Wang H."/>
            <person name="Twardziok S.O."/>
            <person name="Deal K.R."/>
            <person name="Huo N."/>
            <person name="Zhu T."/>
            <person name="Wang L."/>
            <person name="Wang Y."/>
            <person name="McGuire P.E."/>
            <person name="Liu S."/>
            <person name="Long H."/>
            <person name="Ramasamy R.K."/>
            <person name="Rodriguez J.C."/>
            <person name="Van S.L."/>
            <person name="Yuan L."/>
            <person name="Wang Z."/>
            <person name="Xia Z."/>
            <person name="Xiao L."/>
            <person name="Anderson O.D."/>
            <person name="Ouyang S."/>
            <person name="Liang Y."/>
            <person name="Zimin A.V."/>
            <person name="Pertea G."/>
            <person name="Qi P."/>
            <person name="Bennetzen J.L."/>
            <person name="Dai X."/>
            <person name="Dawson M.W."/>
            <person name="Muller H.G."/>
            <person name="Kugler K."/>
            <person name="Rivarola-Duarte L."/>
            <person name="Spannagl M."/>
            <person name="Mayer K.F.X."/>
            <person name="Lu F.H."/>
            <person name="Bevan M.W."/>
            <person name="Leroy P."/>
            <person name="Li P."/>
            <person name="You F.M."/>
            <person name="Sun Q."/>
            <person name="Liu Z."/>
            <person name="Lyons E."/>
            <person name="Wicker T."/>
            <person name="Salzberg S.L."/>
            <person name="Devos K.M."/>
            <person name="Dvorak J."/>
        </authorList>
    </citation>
    <scope>NUCLEOTIDE SEQUENCE [LARGE SCALE GENOMIC DNA]</scope>
    <source>
        <strain evidence="5">cv. AL8/78</strain>
    </source>
</reference>
<dbReference type="EnsemblPlants" id="AET5Gv20768900.2">
    <property type="protein sequence ID" value="AET5Gv20768900.2"/>
    <property type="gene ID" value="AET5Gv20768900"/>
</dbReference>
<dbReference type="Pfam" id="PF00201">
    <property type="entry name" value="UDPGT"/>
    <property type="match status" value="1"/>
</dbReference>
<dbReference type="Gene3D" id="3.40.50.2000">
    <property type="entry name" value="Glycogen Phosphorylase B"/>
    <property type="match status" value="3"/>
</dbReference>
<dbReference type="STRING" id="200361.A0A453LHJ6"/>
<organism evidence="5 6">
    <name type="scientific">Aegilops tauschii subsp. strangulata</name>
    <name type="common">Goatgrass</name>
    <dbReference type="NCBI Taxonomy" id="200361"/>
    <lineage>
        <taxon>Eukaryota</taxon>
        <taxon>Viridiplantae</taxon>
        <taxon>Streptophyta</taxon>
        <taxon>Embryophyta</taxon>
        <taxon>Tracheophyta</taxon>
        <taxon>Spermatophyta</taxon>
        <taxon>Magnoliopsida</taxon>
        <taxon>Liliopsida</taxon>
        <taxon>Poales</taxon>
        <taxon>Poaceae</taxon>
        <taxon>BOP clade</taxon>
        <taxon>Pooideae</taxon>
        <taxon>Triticodae</taxon>
        <taxon>Triticeae</taxon>
        <taxon>Triticinae</taxon>
        <taxon>Aegilops</taxon>
    </lineage>
</organism>
<protein>
    <recommendedName>
        <fullName evidence="4">Glycosyltransferase</fullName>
        <ecNumber evidence="4">2.4.1.-</ecNumber>
    </recommendedName>
</protein>
<dbReference type="FunFam" id="3.40.50.2000:FF:000037">
    <property type="entry name" value="Glycosyltransferase"/>
    <property type="match status" value="1"/>
</dbReference>
<dbReference type="SUPFAM" id="SSF53756">
    <property type="entry name" value="UDP-Glycosyltransferase/glycogen phosphorylase"/>
    <property type="match status" value="1"/>
</dbReference>
<evidence type="ECO:0000256" key="4">
    <source>
        <dbReference type="RuleBase" id="RU362057"/>
    </source>
</evidence>
<accession>A0A453LHJ6</accession>
<dbReference type="Gramene" id="AET5Gv20768900.2">
    <property type="protein sequence ID" value="AET5Gv20768900.2"/>
    <property type="gene ID" value="AET5Gv20768900"/>
</dbReference>
<evidence type="ECO:0000256" key="3">
    <source>
        <dbReference type="RuleBase" id="RU003718"/>
    </source>
</evidence>
<reference evidence="6" key="1">
    <citation type="journal article" date="2014" name="Science">
        <title>Ancient hybridizations among the ancestral genomes of bread wheat.</title>
        <authorList>
            <consortium name="International Wheat Genome Sequencing Consortium,"/>
            <person name="Marcussen T."/>
            <person name="Sandve S.R."/>
            <person name="Heier L."/>
            <person name="Spannagl M."/>
            <person name="Pfeifer M."/>
            <person name="Jakobsen K.S."/>
            <person name="Wulff B.B."/>
            <person name="Steuernagel B."/>
            <person name="Mayer K.F."/>
            <person name="Olsen O.A."/>
        </authorList>
    </citation>
    <scope>NUCLEOTIDE SEQUENCE [LARGE SCALE GENOMIC DNA]</scope>
    <source>
        <strain evidence="6">cv. AL8/78</strain>
    </source>
</reference>
<dbReference type="InterPro" id="IPR050481">
    <property type="entry name" value="UDP-glycosyltransf_plant"/>
</dbReference>
<evidence type="ECO:0000313" key="6">
    <source>
        <dbReference type="Proteomes" id="UP000015105"/>
    </source>
</evidence>
<evidence type="ECO:0000313" key="5">
    <source>
        <dbReference type="EnsemblPlants" id="AET5Gv20768900.2"/>
    </source>
</evidence>
<proteinExistence type="inferred from homology"/>
<keyword evidence="6" id="KW-1185">Reference proteome</keyword>
<reference evidence="5" key="4">
    <citation type="submission" date="2019-03" db="UniProtKB">
        <authorList>
            <consortium name="EnsemblPlants"/>
        </authorList>
    </citation>
    <scope>IDENTIFICATION</scope>
</reference>
<reference evidence="5" key="5">
    <citation type="journal article" date="2021" name="G3 (Bethesda)">
        <title>Aegilops tauschii genome assembly Aet v5.0 features greater sequence contiguity and improved annotation.</title>
        <authorList>
            <person name="Wang L."/>
            <person name="Zhu T."/>
            <person name="Rodriguez J.C."/>
            <person name="Deal K.R."/>
            <person name="Dubcovsky J."/>
            <person name="McGuire P.E."/>
            <person name="Lux T."/>
            <person name="Spannagl M."/>
            <person name="Mayer K.F.X."/>
            <person name="Baldrich P."/>
            <person name="Meyers B.C."/>
            <person name="Huo N."/>
            <person name="Gu Y.Q."/>
            <person name="Zhou H."/>
            <person name="Devos K.M."/>
            <person name="Bennetzen J.L."/>
            <person name="Unver T."/>
            <person name="Budak H."/>
            <person name="Gulick P.J."/>
            <person name="Galiba G."/>
            <person name="Kalapos B."/>
            <person name="Nelson D.R."/>
            <person name="Li P."/>
            <person name="You F.M."/>
            <person name="Luo M.C."/>
            <person name="Dvorak J."/>
        </authorList>
    </citation>
    <scope>NUCLEOTIDE SEQUENCE [LARGE SCALE GENOMIC DNA]</scope>
    <source>
        <strain evidence="5">cv. AL8/78</strain>
    </source>
</reference>